<evidence type="ECO:0000313" key="2">
    <source>
        <dbReference type="EMBL" id="EGG01827.1"/>
    </source>
</evidence>
<dbReference type="SUPFAM" id="SSF81901">
    <property type="entry name" value="HCP-like"/>
    <property type="match status" value="1"/>
</dbReference>
<name>F4S0P7_MELLP</name>
<protein>
    <submittedName>
        <fullName evidence="2">Uncharacterized protein</fullName>
    </submittedName>
</protein>
<evidence type="ECO:0000256" key="1">
    <source>
        <dbReference type="SAM" id="MobiDB-lite"/>
    </source>
</evidence>
<accession>F4S0P7</accession>
<keyword evidence="3" id="KW-1185">Reference proteome</keyword>
<gene>
    <name evidence="2" type="ORF">MELLADRAFT_91878</name>
</gene>
<dbReference type="RefSeq" id="XP_007414927.1">
    <property type="nucleotide sequence ID" value="XM_007414865.1"/>
</dbReference>
<dbReference type="OrthoDB" id="2148946at2759"/>
<dbReference type="Proteomes" id="UP000001072">
    <property type="component" value="Unassembled WGS sequence"/>
</dbReference>
<proteinExistence type="predicted"/>
<dbReference type="EMBL" id="GL883135">
    <property type="protein sequence ID" value="EGG01827.1"/>
    <property type="molecule type" value="Genomic_DNA"/>
</dbReference>
<evidence type="ECO:0000313" key="3">
    <source>
        <dbReference type="Proteomes" id="UP000001072"/>
    </source>
</evidence>
<dbReference type="InParanoid" id="F4S0P7"/>
<dbReference type="SMART" id="SM00671">
    <property type="entry name" value="SEL1"/>
    <property type="match status" value="3"/>
</dbReference>
<dbReference type="InterPro" id="IPR011990">
    <property type="entry name" value="TPR-like_helical_dom_sf"/>
</dbReference>
<dbReference type="eggNOG" id="ENOG502QV88">
    <property type="taxonomic scope" value="Eukaryota"/>
</dbReference>
<dbReference type="GeneID" id="18936045"/>
<dbReference type="Pfam" id="PF08238">
    <property type="entry name" value="Sel1"/>
    <property type="match status" value="3"/>
</dbReference>
<organism evidence="3">
    <name type="scientific">Melampsora larici-populina (strain 98AG31 / pathotype 3-4-7)</name>
    <name type="common">Poplar leaf rust fungus</name>
    <dbReference type="NCBI Taxonomy" id="747676"/>
    <lineage>
        <taxon>Eukaryota</taxon>
        <taxon>Fungi</taxon>
        <taxon>Dikarya</taxon>
        <taxon>Basidiomycota</taxon>
        <taxon>Pucciniomycotina</taxon>
        <taxon>Pucciniomycetes</taxon>
        <taxon>Pucciniales</taxon>
        <taxon>Melampsoraceae</taxon>
        <taxon>Melampsora</taxon>
    </lineage>
</organism>
<sequence>MLTMKKNDERNPVQSEKQTGDHYNQMDGHDVHLSKLGGSQDEFLTYVARNLVDAASKYSLVDPVINEKTFTASRRRKSAPHNRISSTTNELPLTNLGTQTLENRSSHMPSNSSSIRIPTHCSCRSVSKTNSRPTSASSSSRRLSIYFLPSESLDLERLTSHDQSDMPRYISRSPVSDSDLEYFSFPPSSQSHHQNDECINQLQDEQESPASCSTAVGQLEILSEDDEKEVSLEFKSCKGNYSLYDSAKSSAQHYVQLGIKAHEDDNLKRSASLFRRSATEAGGCGLGMLMWALSLRHGWGCEVDTMKAYWWLRLSAETFVNDLNALKSEMTHMDLLLAVDESVNLGQSQEHRTSIERLLKECRAIISELLLALYELGQCLMMGWGCPKDKKLAVQYYTLAAKLGDPDAQLELGFCYETGKGVEKSSRQAAKYYRMASIQGVQMMGYQWIWKDKALKCIPPNHQYDPPDRT</sequence>
<dbReference type="PANTHER" id="PTHR43628:SF1">
    <property type="entry name" value="CHITIN SYNTHASE REGULATORY FACTOR 2-RELATED"/>
    <property type="match status" value="1"/>
</dbReference>
<dbReference type="KEGG" id="mlr:MELLADRAFT_91878"/>
<feature type="region of interest" description="Disordered" evidence="1">
    <location>
        <begin position="1"/>
        <end position="35"/>
    </location>
</feature>
<dbReference type="GO" id="GO:0032153">
    <property type="term" value="C:cell division site"/>
    <property type="evidence" value="ECO:0007669"/>
    <property type="project" value="TreeGrafter"/>
</dbReference>
<feature type="compositionally biased region" description="Basic and acidic residues" evidence="1">
    <location>
        <begin position="1"/>
        <end position="11"/>
    </location>
</feature>
<dbReference type="HOGENOM" id="CLU_581497_0_0_1"/>
<feature type="compositionally biased region" description="Low complexity" evidence="1">
    <location>
        <begin position="131"/>
        <end position="140"/>
    </location>
</feature>
<dbReference type="GO" id="GO:0010972">
    <property type="term" value="P:negative regulation of G2/M transition of mitotic cell cycle"/>
    <property type="evidence" value="ECO:0007669"/>
    <property type="project" value="TreeGrafter"/>
</dbReference>
<reference evidence="3" key="1">
    <citation type="journal article" date="2011" name="Proc. Natl. Acad. Sci. U.S.A.">
        <title>Obligate biotrophy features unraveled by the genomic analysis of rust fungi.</title>
        <authorList>
            <person name="Duplessis S."/>
            <person name="Cuomo C.A."/>
            <person name="Lin Y.-C."/>
            <person name="Aerts A."/>
            <person name="Tisserant E."/>
            <person name="Veneault-Fourrey C."/>
            <person name="Joly D.L."/>
            <person name="Hacquard S."/>
            <person name="Amselem J."/>
            <person name="Cantarel B.L."/>
            <person name="Chiu R."/>
            <person name="Coutinho P.M."/>
            <person name="Feau N."/>
            <person name="Field M."/>
            <person name="Frey P."/>
            <person name="Gelhaye E."/>
            <person name="Goldberg J."/>
            <person name="Grabherr M.G."/>
            <person name="Kodira C.D."/>
            <person name="Kohler A."/>
            <person name="Kuees U."/>
            <person name="Lindquist E.A."/>
            <person name="Lucas S.M."/>
            <person name="Mago R."/>
            <person name="Mauceli E."/>
            <person name="Morin E."/>
            <person name="Murat C."/>
            <person name="Pangilinan J.L."/>
            <person name="Park R."/>
            <person name="Pearson M."/>
            <person name="Quesneville H."/>
            <person name="Rouhier N."/>
            <person name="Sakthikumar S."/>
            <person name="Salamov A.A."/>
            <person name="Schmutz J."/>
            <person name="Selles B."/>
            <person name="Shapiro H."/>
            <person name="Tanguay P."/>
            <person name="Tuskan G.A."/>
            <person name="Henrissat B."/>
            <person name="Van de Peer Y."/>
            <person name="Rouze P."/>
            <person name="Ellis J.G."/>
            <person name="Dodds P.N."/>
            <person name="Schein J.E."/>
            <person name="Zhong S."/>
            <person name="Hamelin R.C."/>
            <person name="Grigoriev I.V."/>
            <person name="Szabo L.J."/>
            <person name="Martin F."/>
        </authorList>
    </citation>
    <scope>NUCLEOTIDE SEQUENCE [LARGE SCALE GENOMIC DNA]</scope>
    <source>
        <strain evidence="3">98AG31 / pathotype 3-4-7</strain>
    </source>
</reference>
<dbReference type="Gene3D" id="1.25.40.10">
    <property type="entry name" value="Tetratricopeptide repeat domain"/>
    <property type="match status" value="1"/>
</dbReference>
<dbReference type="AlphaFoldDB" id="F4S0P7"/>
<dbReference type="InterPro" id="IPR052945">
    <property type="entry name" value="Mitotic_Regulator"/>
</dbReference>
<dbReference type="STRING" id="747676.F4S0P7"/>
<feature type="region of interest" description="Disordered" evidence="1">
    <location>
        <begin position="72"/>
        <end position="140"/>
    </location>
</feature>
<dbReference type="InterPro" id="IPR006597">
    <property type="entry name" value="Sel1-like"/>
</dbReference>
<feature type="compositionally biased region" description="Polar residues" evidence="1">
    <location>
        <begin position="83"/>
        <end position="103"/>
    </location>
</feature>
<dbReference type="PANTHER" id="PTHR43628">
    <property type="entry name" value="ACTIVATOR OF C KINASE PROTEIN 1-RELATED"/>
    <property type="match status" value="1"/>
</dbReference>
<dbReference type="VEuPathDB" id="FungiDB:MELLADRAFT_91878"/>